<keyword evidence="10" id="KW-1185">Reference proteome</keyword>
<keyword evidence="7" id="KW-1133">Transmembrane helix</keyword>
<reference evidence="9 10" key="1">
    <citation type="submission" date="2019-09" db="EMBL/GenBank/DDBJ databases">
        <authorList>
            <person name="Ou C."/>
        </authorList>
    </citation>
    <scope>NUCLEOTIDE SEQUENCE [LARGE SCALE GENOMIC DNA]</scope>
    <source>
        <strain evidence="9">S2</strain>
        <tissue evidence="9">Leaf</tissue>
    </source>
</reference>
<feature type="transmembrane region" description="Helical" evidence="7">
    <location>
        <begin position="38"/>
        <end position="57"/>
    </location>
</feature>
<feature type="domain" description="Exostosin GT47" evidence="8">
    <location>
        <begin position="176"/>
        <end position="500"/>
    </location>
</feature>
<evidence type="ECO:0000256" key="5">
    <source>
        <dbReference type="ARBA" id="ARBA00023034"/>
    </source>
</evidence>
<evidence type="ECO:0000256" key="6">
    <source>
        <dbReference type="SAM" id="MobiDB-lite"/>
    </source>
</evidence>
<reference evidence="10" key="2">
    <citation type="submission" date="2019-10" db="EMBL/GenBank/DDBJ databases">
        <title>A de novo genome assembly of a pear dwarfing rootstock.</title>
        <authorList>
            <person name="Wang F."/>
            <person name="Wang J."/>
            <person name="Li S."/>
            <person name="Zhang Y."/>
            <person name="Fang M."/>
            <person name="Ma L."/>
            <person name="Zhao Y."/>
            <person name="Jiang S."/>
        </authorList>
    </citation>
    <scope>NUCLEOTIDE SEQUENCE [LARGE SCALE GENOMIC DNA]</scope>
</reference>
<dbReference type="Proteomes" id="UP000327157">
    <property type="component" value="Chromosome 15"/>
</dbReference>
<protein>
    <submittedName>
        <fullName evidence="9">Xyloglucan galactosyltransferase KATAMARI1-like</fullName>
    </submittedName>
</protein>
<dbReference type="PANTHER" id="PTHR11062:SF255">
    <property type="entry name" value="XYLOGLUCAN GALACTOSYLTRANSFERASE GT17-RELATED"/>
    <property type="match status" value="1"/>
</dbReference>
<feature type="compositionally biased region" description="Low complexity" evidence="6">
    <location>
        <begin position="145"/>
        <end position="167"/>
    </location>
</feature>
<comment type="caution">
    <text evidence="9">The sequence shown here is derived from an EMBL/GenBank/DDBJ whole genome shotgun (WGS) entry which is preliminary data.</text>
</comment>
<organism evidence="9 10">
    <name type="scientific">Pyrus ussuriensis x Pyrus communis</name>
    <dbReference type="NCBI Taxonomy" id="2448454"/>
    <lineage>
        <taxon>Eukaryota</taxon>
        <taxon>Viridiplantae</taxon>
        <taxon>Streptophyta</taxon>
        <taxon>Embryophyta</taxon>
        <taxon>Tracheophyta</taxon>
        <taxon>Spermatophyta</taxon>
        <taxon>Magnoliopsida</taxon>
        <taxon>eudicotyledons</taxon>
        <taxon>Gunneridae</taxon>
        <taxon>Pentapetalae</taxon>
        <taxon>rosids</taxon>
        <taxon>fabids</taxon>
        <taxon>Rosales</taxon>
        <taxon>Rosaceae</taxon>
        <taxon>Amygdaloideae</taxon>
        <taxon>Maleae</taxon>
        <taxon>Pyrus</taxon>
    </lineage>
</organism>
<evidence type="ECO:0000256" key="7">
    <source>
        <dbReference type="SAM" id="Phobius"/>
    </source>
</evidence>
<dbReference type="EMBL" id="SMOL01000401">
    <property type="protein sequence ID" value="KAB2617448.1"/>
    <property type="molecule type" value="Genomic_DNA"/>
</dbReference>
<accession>A0A5N5GQ95</accession>
<keyword evidence="7" id="KW-0472">Membrane</keyword>
<dbReference type="GO" id="GO:0000139">
    <property type="term" value="C:Golgi membrane"/>
    <property type="evidence" value="ECO:0007669"/>
    <property type="project" value="UniProtKB-SubCell"/>
</dbReference>
<evidence type="ECO:0000313" key="9">
    <source>
        <dbReference type="EMBL" id="KAB2617448.1"/>
    </source>
</evidence>
<keyword evidence="7" id="KW-0812">Transmembrane</keyword>
<keyword evidence="5" id="KW-0333">Golgi apparatus</keyword>
<evidence type="ECO:0000256" key="4">
    <source>
        <dbReference type="ARBA" id="ARBA00022968"/>
    </source>
</evidence>
<dbReference type="InterPro" id="IPR040911">
    <property type="entry name" value="Exostosin_GT47"/>
</dbReference>
<dbReference type="PANTHER" id="PTHR11062">
    <property type="entry name" value="EXOSTOSIN HEPARAN SULFATE GLYCOSYLTRANSFERASE -RELATED"/>
    <property type="match status" value="1"/>
</dbReference>
<evidence type="ECO:0000256" key="2">
    <source>
        <dbReference type="ARBA" id="ARBA00010271"/>
    </source>
</evidence>
<dbReference type="GO" id="GO:0016757">
    <property type="term" value="F:glycosyltransferase activity"/>
    <property type="evidence" value="ECO:0007669"/>
    <property type="project" value="UniProtKB-KW"/>
</dbReference>
<dbReference type="Pfam" id="PF03016">
    <property type="entry name" value="Exostosin_GT47"/>
    <property type="match status" value="1"/>
</dbReference>
<keyword evidence="3 9" id="KW-0328">Glycosyltransferase</keyword>
<evidence type="ECO:0000256" key="1">
    <source>
        <dbReference type="ARBA" id="ARBA00004323"/>
    </source>
</evidence>
<feature type="region of interest" description="Disordered" evidence="6">
    <location>
        <begin position="145"/>
        <end position="168"/>
    </location>
</feature>
<name>A0A5N5GQ95_9ROSA</name>
<sequence>MLPSFLFLLGERETQRAANKNKSSPSLLLQFASPVTQLSLFLSFSLTLIPLFLPSMFSRKQSPPSPPWTDDEKEKHYYYSKNKDTHFNNPHLRFGALVFVFLSLWFLVLLLWFPPKTTPIVEVEVDLVQKSQQQQNVHHHLIRTTQNPNNINTNTTGSADTTSTSKSPFKVPTCDPSLSVYVHPLPAKFNLGLLDHCHALNVYTNMCPHVANRGLGQPHPKLGSAASWFATHQFIAEMIFHARVENHPCRTLDPTRASLFYVPFYGGLHASSKFNEANLTARDELAVDLVDYVQSQPWWKKHNGRDHFIALGRTAWDFMRVTNGPDFGANSLLNLPAVKNMSVLTVERHPWQGSNQHGLPYPSYFHPSAWQEMVAWQNRVRGMDRPHLFSFIGGPRKGLEKAAVRDEFIRQCGESTRCMLLKCGSRAGKCHEPSEVLKVMSESHFCLQAPGDSFTRRSTFDSVLAGCIPVFSSPHTAYTQYKWFLPGDVSTYSVYIDEKSDVSKRIEEELLKFPNEKVTAMREKLIELIPSLTYAHPNATNLGFGDAVDVALASLAKHMQKMT</sequence>
<keyword evidence="4" id="KW-0735">Signal-anchor</keyword>
<dbReference type="OrthoDB" id="1924787at2759"/>
<evidence type="ECO:0000259" key="8">
    <source>
        <dbReference type="Pfam" id="PF03016"/>
    </source>
</evidence>
<feature type="transmembrane region" description="Helical" evidence="7">
    <location>
        <begin position="92"/>
        <end position="113"/>
    </location>
</feature>
<dbReference type="InterPro" id="IPR004263">
    <property type="entry name" value="Exostosin"/>
</dbReference>
<comment type="subcellular location">
    <subcellularLocation>
        <location evidence="1">Golgi apparatus membrane</location>
        <topology evidence="1">Single-pass type II membrane protein</topology>
    </subcellularLocation>
</comment>
<comment type="similarity">
    <text evidence="2">Belongs to the glycosyltransferase 47 family.</text>
</comment>
<gene>
    <name evidence="9" type="ORF">D8674_013317</name>
</gene>
<keyword evidence="9" id="KW-0808">Transferase</keyword>
<dbReference type="AlphaFoldDB" id="A0A5N5GQ95"/>
<evidence type="ECO:0000313" key="10">
    <source>
        <dbReference type="Proteomes" id="UP000327157"/>
    </source>
</evidence>
<evidence type="ECO:0000256" key="3">
    <source>
        <dbReference type="ARBA" id="ARBA00022676"/>
    </source>
</evidence>
<reference evidence="9 10" key="3">
    <citation type="submission" date="2019-11" db="EMBL/GenBank/DDBJ databases">
        <title>A de novo genome assembly of a pear dwarfing rootstock.</title>
        <authorList>
            <person name="Wang F."/>
            <person name="Wang J."/>
            <person name="Li S."/>
            <person name="Zhang Y."/>
            <person name="Fang M."/>
            <person name="Ma L."/>
            <person name="Zhao Y."/>
            <person name="Jiang S."/>
        </authorList>
    </citation>
    <scope>NUCLEOTIDE SEQUENCE [LARGE SCALE GENOMIC DNA]</scope>
    <source>
        <strain evidence="9">S2</strain>
        <tissue evidence="9">Leaf</tissue>
    </source>
</reference>
<proteinExistence type="inferred from homology"/>